<proteinExistence type="predicted"/>
<sequence length="185" mass="20452">MYIRKVGLVSREILEKSKVARLGRPPDAGLVGERPVLRLPVGKQLSAISVQRVYTADPLAVSATFLLAPYMSGIKFAVGLAAESISPGFSRAGYRSYLYGNRQPRAPRFLSPGSRERSDRRGPASPFYLEQRSLLFPDCITRRWSTRDSRPPRKCLSKSAVLCAREPRSSVLSVVSSTILLHAYA</sequence>
<keyword evidence="3" id="KW-1185">Reference proteome</keyword>
<protein>
    <submittedName>
        <fullName evidence="2">Uncharacterized protein</fullName>
    </submittedName>
</protein>
<reference evidence="2 3" key="1">
    <citation type="submission" date="2023-03" db="EMBL/GenBank/DDBJ databases">
        <title>High recombination rates correlate with genetic variation in Cardiocondyla obscurior ants.</title>
        <authorList>
            <person name="Errbii M."/>
        </authorList>
    </citation>
    <scope>NUCLEOTIDE SEQUENCE [LARGE SCALE GENOMIC DNA]</scope>
    <source>
        <strain evidence="2">Alpha-2009</strain>
        <tissue evidence="2">Whole body</tissue>
    </source>
</reference>
<accession>A0AAW2ETC4</accession>
<organism evidence="2 3">
    <name type="scientific">Cardiocondyla obscurior</name>
    <dbReference type="NCBI Taxonomy" id="286306"/>
    <lineage>
        <taxon>Eukaryota</taxon>
        <taxon>Metazoa</taxon>
        <taxon>Ecdysozoa</taxon>
        <taxon>Arthropoda</taxon>
        <taxon>Hexapoda</taxon>
        <taxon>Insecta</taxon>
        <taxon>Pterygota</taxon>
        <taxon>Neoptera</taxon>
        <taxon>Endopterygota</taxon>
        <taxon>Hymenoptera</taxon>
        <taxon>Apocrita</taxon>
        <taxon>Aculeata</taxon>
        <taxon>Formicoidea</taxon>
        <taxon>Formicidae</taxon>
        <taxon>Myrmicinae</taxon>
        <taxon>Cardiocondyla</taxon>
    </lineage>
</organism>
<gene>
    <name evidence="2" type="ORF">PUN28_015506</name>
</gene>
<feature type="region of interest" description="Disordered" evidence="1">
    <location>
        <begin position="105"/>
        <end position="124"/>
    </location>
</feature>
<dbReference type="AlphaFoldDB" id="A0AAW2ETC4"/>
<dbReference type="EMBL" id="JADYXP020000017">
    <property type="protein sequence ID" value="KAL0107004.1"/>
    <property type="molecule type" value="Genomic_DNA"/>
</dbReference>
<evidence type="ECO:0000313" key="3">
    <source>
        <dbReference type="Proteomes" id="UP001430953"/>
    </source>
</evidence>
<evidence type="ECO:0000256" key="1">
    <source>
        <dbReference type="SAM" id="MobiDB-lite"/>
    </source>
</evidence>
<name>A0AAW2ETC4_9HYME</name>
<dbReference type="Proteomes" id="UP001430953">
    <property type="component" value="Unassembled WGS sequence"/>
</dbReference>
<evidence type="ECO:0000313" key="2">
    <source>
        <dbReference type="EMBL" id="KAL0107004.1"/>
    </source>
</evidence>
<comment type="caution">
    <text evidence="2">The sequence shown here is derived from an EMBL/GenBank/DDBJ whole genome shotgun (WGS) entry which is preliminary data.</text>
</comment>